<evidence type="ECO:0000256" key="5">
    <source>
        <dbReference type="ARBA" id="ARBA00023242"/>
    </source>
</evidence>
<dbReference type="InterPro" id="IPR043472">
    <property type="entry name" value="Macro_dom-like"/>
</dbReference>
<dbReference type="GO" id="GO:0003714">
    <property type="term" value="F:transcription corepressor activity"/>
    <property type="evidence" value="ECO:0007669"/>
    <property type="project" value="TreeGrafter"/>
</dbReference>
<dbReference type="GO" id="GO:0016757">
    <property type="term" value="F:glycosyltransferase activity"/>
    <property type="evidence" value="ECO:0007669"/>
    <property type="project" value="UniProtKB-KW"/>
</dbReference>
<dbReference type="Ensembl" id="ENSHBUT00000034851.1">
    <property type="protein sequence ID" value="ENSHBUP00000017883.1"/>
    <property type="gene ID" value="ENSHBUG00000019950.1"/>
</dbReference>
<dbReference type="GO" id="GO:0005634">
    <property type="term" value="C:nucleus"/>
    <property type="evidence" value="ECO:0007669"/>
    <property type="project" value="UniProtKB-SubCell"/>
</dbReference>
<dbReference type="GO" id="GO:0010629">
    <property type="term" value="P:negative regulation of gene expression"/>
    <property type="evidence" value="ECO:0007669"/>
    <property type="project" value="TreeGrafter"/>
</dbReference>
<dbReference type="AlphaFoldDB" id="A0A3Q2VYQ3"/>
<organism evidence="7 8">
    <name type="scientific">Haplochromis burtoni</name>
    <name type="common">Burton's mouthbrooder</name>
    <name type="synonym">Chromis burtoni</name>
    <dbReference type="NCBI Taxonomy" id="8153"/>
    <lineage>
        <taxon>Eukaryota</taxon>
        <taxon>Metazoa</taxon>
        <taxon>Chordata</taxon>
        <taxon>Craniata</taxon>
        <taxon>Vertebrata</taxon>
        <taxon>Euteleostomi</taxon>
        <taxon>Actinopterygii</taxon>
        <taxon>Neopterygii</taxon>
        <taxon>Teleostei</taxon>
        <taxon>Neoteleostei</taxon>
        <taxon>Acanthomorphata</taxon>
        <taxon>Ovalentaria</taxon>
        <taxon>Cichlomorphae</taxon>
        <taxon>Cichliformes</taxon>
        <taxon>Cichlidae</taxon>
        <taxon>African cichlids</taxon>
        <taxon>Pseudocrenilabrinae</taxon>
        <taxon>Haplochromini</taxon>
        <taxon>Haplochromis</taxon>
    </lineage>
</organism>
<keyword evidence="8" id="KW-1185">Reference proteome</keyword>
<dbReference type="InterPro" id="IPR002589">
    <property type="entry name" value="Macro_dom"/>
</dbReference>
<dbReference type="SMART" id="SM00506">
    <property type="entry name" value="A1pp"/>
    <property type="match status" value="1"/>
</dbReference>
<dbReference type="PANTHER" id="PTHR14453:SF107">
    <property type="entry name" value="POLY [ADP-RIBOSE] POLYMERASE"/>
    <property type="match status" value="1"/>
</dbReference>
<dbReference type="GeneTree" id="ENSGT00940000154311"/>
<keyword evidence="2" id="KW-0328">Glycosyltransferase</keyword>
<dbReference type="SUPFAM" id="SSF52949">
    <property type="entry name" value="Macro domain-like"/>
    <property type="match status" value="2"/>
</dbReference>
<reference evidence="7" key="1">
    <citation type="submission" date="2025-08" db="UniProtKB">
        <authorList>
            <consortium name="Ensembl"/>
        </authorList>
    </citation>
    <scope>IDENTIFICATION</scope>
</reference>
<keyword evidence="5" id="KW-0539">Nucleus</keyword>
<proteinExistence type="predicted"/>
<reference evidence="7" key="2">
    <citation type="submission" date="2025-09" db="UniProtKB">
        <authorList>
            <consortium name="Ensembl"/>
        </authorList>
    </citation>
    <scope>IDENTIFICATION</scope>
</reference>
<dbReference type="OMA" id="QDSEECY"/>
<dbReference type="PROSITE" id="PS51154">
    <property type="entry name" value="MACRO"/>
    <property type="match status" value="2"/>
</dbReference>
<dbReference type="OrthoDB" id="6133115at2759"/>
<evidence type="ECO:0000256" key="3">
    <source>
        <dbReference type="ARBA" id="ARBA00022679"/>
    </source>
</evidence>
<dbReference type="STRING" id="8153.ENSHBUP00000017883"/>
<dbReference type="PANTHER" id="PTHR14453">
    <property type="entry name" value="PARP/ZINC FINGER CCCH TYPE DOMAIN CONTAINING PROTEIN"/>
    <property type="match status" value="1"/>
</dbReference>
<feature type="domain" description="Macro" evidence="6">
    <location>
        <begin position="195"/>
        <end position="383"/>
    </location>
</feature>
<name>A0A3Q2VYQ3_HAPBU</name>
<dbReference type="Pfam" id="PF01661">
    <property type="entry name" value="Macro"/>
    <property type="match status" value="2"/>
</dbReference>
<evidence type="ECO:0000313" key="8">
    <source>
        <dbReference type="Proteomes" id="UP000264840"/>
    </source>
</evidence>
<comment type="subcellular location">
    <subcellularLocation>
        <location evidence="1">Nucleus</location>
    </subcellularLocation>
</comment>
<dbReference type="GO" id="GO:0005737">
    <property type="term" value="C:cytoplasm"/>
    <property type="evidence" value="ECO:0007669"/>
    <property type="project" value="TreeGrafter"/>
</dbReference>
<protein>
    <submittedName>
        <fullName evidence="7">Poly [ADP-ribose] polymerase 14-like</fullName>
    </submittedName>
</protein>
<dbReference type="Proteomes" id="UP000264840">
    <property type="component" value="Unplaced"/>
</dbReference>
<feature type="domain" description="Macro" evidence="6">
    <location>
        <begin position="401"/>
        <end position="581"/>
    </location>
</feature>
<evidence type="ECO:0000256" key="2">
    <source>
        <dbReference type="ARBA" id="ARBA00022676"/>
    </source>
</evidence>
<sequence>MKAKKEANISELRVDVSFMPGVTGTAITKVRLVGYSEDVNKLNEVLHGFQKNEVDIQEVVNLSHPELVDCFDKLLDLIGMKQSNVTLEASHVPHPCVLVKGPRSLVQKVQTDLATSLAQLSTDTVMLNGPGVQLYFQEEGRQNKELLERSCQVIIREQQEVYSQSTTSVSDLYPEPLYINVISSNPDRLESNTARSTPNTTAVNKTNLEIKLSTLEDEQVNVVVAPMVSKKLTSTKVGKCLLKKAGNPLQKVFHLIARKWTLSAGNVMVVDAPPALSCSKIFFIECLPWDGVDGLSMQTLAIGLKRCLELCVEEGWCSIAFPIIGPGVVLKYPQKEAIQVLTDSIDQFGLSGSCESLHNIYIVIKPDYQDSEECYHEVYRQLSLKIKQSGQATFKSLKSDLTGITVKVRGGVELEVVFGDIVNETTDVVVNSTDFTNFQGGVCQKILTMAGPQVEAELRNAKVKKGDILTTSPGGFPCKAILHVCGEKNVSLIEKQLLSIIQTCESSGYRSVAIPAISAGSGGLDPNHVAYAILQGVKTGATFRPLQCLTNIRLVLNKFSVFLAFKKRAMQMFPSAVINTVVAQATPVMNIDPSMLSTSSRVQHYTFMIVGLCRKNVDNATANLKSLYQAECTTQIFRQDELAGLTQDDVNHLKQLTEVLGVYVLEDHFNPGCWTVSGLKDGVHQVMQVIRKSAT</sequence>
<dbReference type="RefSeq" id="XP_005952519.1">
    <property type="nucleotide sequence ID" value="XM_005952457.3"/>
</dbReference>
<evidence type="ECO:0000256" key="1">
    <source>
        <dbReference type="ARBA" id="ARBA00004123"/>
    </source>
</evidence>
<keyword evidence="3" id="KW-0808">Transferase</keyword>
<evidence type="ECO:0000256" key="4">
    <source>
        <dbReference type="ARBA" id="ARBA00023027"/>
    </source>
</evidence>
<accession>A0A3Q2VYQ3</accession>
<keyword evidence="4" id="KW-0520">NAD</keyword>
<evidence type="ECO:0000259" key="6">
    <source>
        <dbReference type="PROSITE" id="PS51154"/>
    </source>
</evidence>
<evidence type="ECO:0000313" key="7">
    <source>
        <dbReference type="Ensembl" id="ENSHBUP00000017883.1"/>
    </source>
</evidence>
<dbReference type="GeneID" id="102313364"/>
<dbReference type="Gene3D" id="3.40.220.10">
    <property type="entry name" value="Leucine Aminopeptidase, subunit E, domain 1"/>
    <property type="match status" value="2"/>
</dbReference>
<dbReference type="InterPro" id="IPR052056">
    <property type="entry name" value="Mono-ARTD/PARP"/>
</dbReference>